<dbReference type="OMA" id="DCISQQV"/>
<evidence type="ECO:0000256" key="5">
    <source>
        <dbReference type="ARBA" id="ARBA00022741"/>
    </source>
</evidence>
<dbReference type="InterPro" id="IPR000719">
    <property type="entry name" value="Prot_kinase_dom"/>
</dbReference>
<comment type="catalytic activity">
    <reaction evidence="8">
        <text>L-threonyl-[protein] + ATP = O-phospho-L-threonyl-[protein] + ADP + H(+)</text>
        <dbReference type="Rhea" id="RHEA:46608"/>
        <dbReference type="Rhea" id="RHEA-COMP:11060"/>
        <dbReference type="Rhea" id="RHEA-COMP:11605"/>
        <dbReference type="ChEBI" id="CHEBI:15378"/>
        <dbReference type="ChEBI" id="CHEBI:30013"/>
        <dbReference type="ChEBI" id="CHEBI:30616"/>
        <dbReference type="ChEBI" id="CHEBI:61977"/>
        <dbReference type="ChEBI" id="CHEBI:456216"/>
        <dbReference type="EC" id="2.7.11.1"/>
    </reaction>
</comment>
<keyword evidence="13" id="KW-1185">Reference proteome</keyword>
<evidence type="ECO:0000313" key="13">
    <source>
        <dbReference type="Proteomes" id="UP000000600"/>
    </source>
</evidence>
<feature type="region of interest" description="Disordered" evidence="10">
    <location>
        <begin position="62"/>
        <end position="186"/>
    </location>
</feature>
<dbReference type="HOGENOM" id="CLU_006793_1_0_1"/>
<gene>
    <name evidence="12" type="ORF">GSPATT00009997001</name>
</gene>
<dbReference type="FunFam" id="3.30.200.20:FF:000633">
    <property type="entry name" value="Protein kinase, putative"/>
    <property type="match status" value="1"/>
</dbReference>
<dbReference type="STRING" id="5888.A0CSF8"/>
<evidence type="ECO:0000313" key="12">
    <source>
        <dbReference type="EMBL" id="CAK73725.1"/>
    </source>
</evidence>
<dbReference type="InterPro" id="IPR008271">
    <property type="entry name" value="Ser/Thr_kinase_AS"/>
</dbReference>
<dbReference type="Gene3D" id="1.10.510.10">
    <property type="entry name" value="Transferase(Phosphotransferase) domain 1"/>
    <property type="match status" value="2"/>
</dbReference>
<comment type="similarity">
    <text evidence="1">Belongs to the protein kinase superfamily. AGC Ser/Thr protein kinase family.</text>
</comment>
<sequence>MKKSFAKQNSLSFRQSKFSQVSQSPRNRVVETIFEQEEGERQNQPVISRRREFKMNTSIFKVNEGCDSPRISNKPYTAGFINDHTDSDSAKQPFSYDSDVGDNKAPSIKEEQSNSSLEEESSKSNASNPLRRQLKIQQKKKRVSNFHSQDFQQASTPTSSSQQQVSIPKKSKFSSNASNNSPQLIQEQIDPVHTDKGYHSDSDMIKTNSSVSIEQKNVGIKDFEFIKPLGKGAYGWVFQVKKKGSGDMYALKIIDCAQRNLEAFLEQLQAERNIFEILNSHFVVKAYFSFVHEHYLCFVQEYMVGGDLASILKTYTALDEFYVRHYMAEIVLALEYLRNQNIVHRDLKPENILLDSQGHAKLADFGLSEKGLNSRLKMKREGQVLPDCISQQVNDSSEFYEHIKKAESIFIESKNSSNKKIIGTPDYIAPEIIQGVSVTNYSADYWSLGVIMYEMLCGVAPFNDDTVEKIFENILNLRIEWPKLGDDGEECISYDSYDLLTRLLEQDYKKRIGHVSIDEIKQHKFFKGIEWNTLLNKPGVIIPDLDQSSRDTEKMEQFLVKLTKPTKDQEHKKLTQQLKNQLQNLERIDLLKQRSVLEAEEYIQTIEREQSYIQKQIDQLTQFTAKLYSSHMKYK</sequence>
<evidence type="ECO:0000256" key="8">
    <source>
        <dbReference type="ARBA" id="ARBA00047899"/>
    </source>
</evidence>
<dbReference type="PROSITE" id="PS50011">
    <property type="entry name" value="PROTEIN_KINASE_DOM"/>
    <property type="match status" value="1"/>
</dbReference>
<evidence type="ECO:0000259" key="11">
    <source>
        <dbReference type="PROSITE" id="PS50011"/>
    </source>
</evidence>
<dbReference type="PANTHER" id="PTHR24356">
    <property type="entry name" value="SERINE/THREONINE-PROTEIN KINASE"/>
    <property type="match status" value="1"/>
</dbReference>
<dbReference type="PROSITE" id="PS00108">
    <property type="entry name" value="PROTEIN_KINASE_ST"/>
    <property type="match status" value="1"/>
</dbReference>
<evidence type="ECO:0000256" key="7">
    <source>
        <dbReference type="ARBA" id="ARBA00022840"/>
    </source>
</evidence>
<dbReference type="FunFam" id="1.10.510.10:FF:000340">
    <property type="entry name" value="Serine threonine protein kinase"/>
    <property type="match status" value="1"/>
</dbReference>
<dbReference type="AlphaFoldDB" id="A0CSF8"/>
<keyword evidence="7" id="KW-0067">ATP-binding</keyword>
<evidence type="ECO:0000256" key="2">
    <source>
        <dbReference type="ARBA" id="ARBA00012513"/>
    </source>
</evidence>
<feature type="domain" description="Protein kinase" evidence="11">
    <location>
        <begin position="223"/>
        <end position="526"/>
    </location>
</feature>
<dbReference type="GO" id="GO:0035556">
    <property type="term" value="P:intracellular signal transduction"/>
    <property type="evidence" value="ECO:0000318"/>
    <property type="project" value="GO_Central"/>
</dbReference>
<organism evidence="12 13">
    <name type="scientific">Paramecium tetraurelia</name>
    <dbReference type="NCBI Taxonomy" id="5888"/>
    <lineage>
        <taxon>Eukaryota</taxon>
        <taxon>Sar</taxon>
        <taxon>Alveolata</taxon>
        <taxon>Ciliophora</taxon>
        <taxon>Intramacronucleata</taxon>
        <taxon>Oligohymenophorea</taxon>
        <taxon>Peniculida</taxon>
        <taxon>Parameciidae</taxon>
        <taxon>Paramecium</taxon>
    </lineage>
</organism>
<keyword evidence="6" id="KW-0418">Kinase</keyword>
<evidence type="ECO:0000256" key="4">
    <source>
        <dbReference type="ARBA" id="ARBA00022679"/>
    </source>
</evidence>
<feature type="compositionally biased region" description="Low complexity" evidence="10">
    <location>
        <begin position="152"/>
        <end position="166"/>
    </location>
</feature>
<dbReference type="OrthoDB" id="162894at2759"/>
<reference evidence="12 13" key="1">
    <citation type="journal article" date="2006" name="Nature">
        <title>Global trends of whole-genome duplications revealed by the ciliate Paramecium tetraurelia.</title>
        <authorList>
            <consortium name="Genoscope"/>
            <person name="Aury J.-M."/>
            <person name="Jaillon O."/>
            <person name="Duret L."/>
            <person name="Noel B."/>
            <person name="Jubin C."/>
            <person name="Porcel B.M."/>
            <person name="Segurens B."/>
            <person name="Daubin V."/>
            <person name="Anthouard V."/>
            <person name="Aiach N."/>
            <person name="Arnaiz O."/>
            <person name="Billaut A."/>
            <person name="Beisson J."/>
            <person name="Blanc I."/>
            <person name="Bouhouche K."/>
            <person name="Camara F."/>
            <person name="Duharcourt S."/>
            <person name="Guigo R."/>
            <person name="Gogendeau D."/>
            <person name="Katinka M."/>
            <person name="Keller A.-M."/>
            <person name="Kissmehl R."/>
            <person name="Klotz C."/>
            <person name="Koll F."/>
            <person name="Le Moue A."/>
            <person name="Lepere C."/>
            <person name="Malinsky S."/>
            <person name="Nowacki M."/>
            <person name="Nowak J.K."/>
            <person name="Plattner H."/>
            <person name="Poulain J."/>
            <person name="Ruiz F."/>
            <person name="Serrano V."/>
            <person name="Zagulski M."/>
            <person name="Dessen P."/>
            <person name="Betermier M."/>
            <person name="Weissenbach J."/>
            <person name="Scarpelli C."/>
            <person name="Schachter V."/>
            <person name="Sperling L."/>
            <person name="Meyer E."/>
            <person name="Cohen J."/>
            <person name="Wincker P."/>
        </authorList>
    </citation>
    <scope>NUCLEOTIDE SEQUENCE [LARGE SCALE GENOMIC DNA]</scope>
    <source>
        <strain evidence="12 13">Stock d4-2</strain>
    </source>
</reference>
<protein>
    <recommendedName>
        <fullName evidence="2">non-specific serine/threonine protein kinase</fullName>
        <ecNumber evidence="2">2.7.11.1</ecNumber>
    </recommendedName>
</protein>
<dbReference type="EC" id="2.7.11.1" evidence="2"/>
<dbReference type="InParanoid" id="A0CSF8"/>
<feature type="compositionally biased region" description="Polar residues" evidence="10">
    <location>
        <begin position="1"/>
        <end position="26"/>
    </location>
</feature>
<dbReference type="Proteomes" id="UP000000600">
    <property type="component" value="Unassembled WGS sequence"/>
</dbReference>
<dbReference type="Gene3D" id="3.30.200.20">
    <property type="entry name" value="Phosphorylase Kinase, domain 1"/>
    <property type="match status" value="1"/>
</dbReference>
<keyword evidence="4" id="KW-0808">Transferase</keyword>
<dbReference type="GO" id="GO:0005524">
    <property type="term" value="F:ATP binding"/>
    <property type="evidence" value="ECO:0007669"/>
    <property type="project" value="UniProtKB-KW"/>
</dbReference>
<dbReference type="SUPFAM" id="SSF56112">
    <property type="entry name" value="Protein kinase-like (PK-like)"/>
    <property type="match status" value="1"/>
</dbReference>
<dbReference type="InterPro" id="IPR011009">
    <property type="entry name" value="Kinase-like_dom_sf"/>
</dbReference>
<dbReference type="GeneID" id="5026907"/>
<dbReference type="KEGG" id="ptm:GSPATT00009997001"/>
<keyword evidence="5" id="KW-0547">Nucleotide-binding</keyword>
<evidence type="ECO:0000256" key="10">
    <source>
        <dbReference type="SAM" id="MobiDB-lite"/>
    </source>
</evidence>
<feature type="compositionally biased region" description="Basic residues" evidence="10">
    <location>
        <begin position="132"/>
        <end position="144"/>
    </location>
</feature>
<feature type="region of interest" description="Disordered" evidence="10">
    <location>
        <begin position="1"/>
        <end position="27"/>
    </location>
</feature>
<dbReference type="EMBL" id="CT868163">
    <property type="protein sequence ID" value="CAK73725.1"/>
    <property type="molecule type" value="Genomic_DNA"/>
</dbReference>
<dbReference type="GO" id="GO:0004674">
    <property type="term" value="F:protein serine/threonine kinase activity"/>
    <property type="evidence" value="ECO:0000318"/>
    <property type="project" value="GO_Central"/>
</dbReference>
<name>A0CSF8_PARTE</name>
<dbReference type="RefSeq" id="XP_001441122.1">
    <property type="nucleotide sequence ID" value="XM_001441085.1"/>
</dbReference>
<dbReference type="CDD" id="cd05579">
    <property type="entry name" value="STKc_MAST_like"/>
    <property type="match status" value="1"/>
</dbReference>
<dbReference type="eggNOG" id="KOG0606">
    <property type="taxonomic scope" value="Eukaryota"/>
</dbReference>
<dbReference type="FunFam" id="1.10.510.10:FF:000604">
    <property type="entry name" value="AGC protein kinase"/>
    <property type="match status" value="1"/>
</dbReference>
<accession>A0CSF8</accession>
<dbReference type="InterPro" id="IPR050236">
    <property type="entry name" value="Ser_Thr_kinase_AGC"/>
</dbReference>
<evidence type="ECO:0000256" key="6">
    <source>
        <dbReference type="ARBA" id="ARBA00022777"/>
    </source>
</evidence>
<dbReference type="Pfam" id="PF00069">
    <property type="entry name" value="Pkinase"/>
    <property type="match status" value="2"/>
</dbReference>
<proteinExistence type="inferred from homology"/>
<evidence type="ECO:0000256" key="3">
    <source>
        <dbReference type="ARBA" id="ARBA00022527"/>
    </source>
</evidence>
<keyword evidence="3" id="KW-0723">Serine/threonine-protein kinase</keyword>
<evidence type="ECO:0000256" key="9">
    <source>
        <dbReference type="ARBA" id="ARBA00048679"/>
    </source>
</evidence>
<dbReference type="SMART" id="SM00220">
    <property type="entry name" value="S_TKc"/>
    <property type="match status" value="1"/>
</dbReference>
<comment type="catalytic activity">
    <reaction evidence="9">
        <text>L-seryl-[protein] + ATP = O-phospho-L-seryl-[protein] + ADP + H(+)</text>
        <dbReference type="Rhea" id="RHEA:17989"/>
        <dbReference type="Rhea" id="RHEA-COMP:9863"/>
        <dbReference type="Rhea" id="RHEA-COMP:11604"/>
        <dbReference type="ChEBI" id="CHEBI:15378"/>
        <dbReference type="ChEBI" id="CHEBI:29999"/>
        <dbReference type="ChEBI" id="CHEBI:30616"/>
        <dbReference type="ChEBI" id="CHEBI:83421"/>
        <dbReference type="ChEBI" id="CHEBI:456216"/>
        <dbReference type="EC" id="2.7.11.1"/>
    </reaction>
</comment>
<dbReference type="PANTHER" id="PTHR24356:SF1">
    <property type="entry name" value="SERINE_THREONINE-PROTEIN KINASE GREATWALL"/>
    <property type="match status" value="1"/>
</dbReference>
<evidence type="ECO:0000256" key="1">
    <source>
        <dbReference type="ARBA" id="ARBA00009903"/>
    </source>
</evidence>